<evidence type="ECO:0000313" key="15">
    <source>
        <dbReference type="Proteomes" id="UP000440732"/>
    </source>
</evidence>
<dbReference type="Proteomes" id="UP000441208">
    <property type="component" value="Unassembled WGS sequence"/>
</dbReference>
<evidence type="ECO:0000313" key="5">
    <source>
        <dbReference type="EMBL" id="KAE9077142.1"/>
    </source>
</evidence>
<protein>
    <submittedName>
        <fullName evidence="1">Uncharacterized protein</fullName>
    </submittedName>
</protein>
<dbReference type="EMBL" id="QXFW01004530">
    <property type="protein sequence ID" value="KAE8965336.1"/>
    <property type="molecule type" value="Genomic_DNA"/>
</dbReference>
<dbReference type="EMBL" id="QXFZ01003983">
    <property type="protein sequence ID" value="KAE9066255.1"/>
    <property type="molecule type" value="Genomic_DNA"/>
</dbReference>
<evidence type="ECO:0000313" key="16">
    <source>
        <dbReference type="Proteomes" id="UP000441208"/>
    </source>
</evidence>
<evidence type="ECO:0000313" key="13">
    <source>
        <dbReference type="Proteomes" id="UP000437068"/>
    </source>
</evidence>
<evidence type="ECO:0000313" key="12">
    <source>
        <dbReference type="Proteomes" id="UP000433483"/>
    </source>
</evidence>
<dbReference type="Proteomes" id="UP000433483">
    <property type="component" value="Unassembled WGS sequence"/>
</dbReference>
<evidence type="ECO:0000313" key="3">
    <source>
        <dbReference type="EMBL" id="KAE9066255.1"/>
    </source>
</evidence>
<gene>
    <name evidence="9" type="ORF">PF001_g27801</name>
    <name evidence="8" type="ORF">PF002_g30343</name>
    <name evidence="7" type="ORF">PF004_g28611</name>
    <name evidence="6" type="ORF">PF005_g28612</name>
    <name evidence="5" type="ORF">PF006_g27984</name>
    <name evidence="3" type="ORF">PF007_g28545</name>
    <name evidence="10" type="ORF">PF008_g28849</name>
    <name evidence="1" type="ORF">PF009_g29206</name>
    <name evidence="4" type="ORF">PF010_g27770</name>
    <name evidence="2" type="ORF">PF011_g28334</name>
</gene>
<evidence type="ECO:0000313" key="7">
    <source>
        <dbReference type="EMBL" id="KAE9168087.1"/>
    </source>
</evidence>
<dbReference type="EMBL" id="QXFX01003865">
    <property type="protein sequence ID" value="KAE9066674.1"/>
    <property type="molecule type" value="Genomic_DNA"/>
</dbReference>
<comment type="caution">
    <text evidence="1">The sequence shown here is derived from an EMBL/GenBank/DDBJ whole genome shotgun (WGS) entry which is preliminary data.</text>
</comment>
<evidence type="ECO:0000313" key="20">
    <source>
        <dbReference type="Proteomes" id="UP000488956"/>
    </source>
</evidence>
<reference evidence="11 12" key="1">
    <citation type="submission" date="2018-08" db="EMBL/GenBank/DDBJ databases">
        <title>Genomic investigation of the strawberry pathogen Phytophthora fragariae indicates pathogenicity is determined by transcriptional variation in three key races.</title>
        <authorList>
            <person name="Adams T.M."/>
            <person name="Armitage A.D."/>
            <person name="Sobczyk M.K."/>
            <person name="Bates H.J."/>
            <person name="Dunwell J.M."/>
            <person name="Nellist C.F."/>
            <person name="Harrison R.J."/>
        </authorList>
    </citation>
    <scope>NUCLEOTIDE SEQUENCE [LARGE SCALE GENOMIC DNA]</scope>
    <source>
        <strain evidence="9 13">A4</strain>
        <strain evidence="8 14">BC-1</strain>
        <strain evidence="7 18">BC-23</strain>
        <strain evidence="6 12">NOV-27</strain>
        <strain evidence="5 15">NOV-5</strain>
        <strain evidence="3 16">NOV-71</strain>
        <strain evidence="10 19">NOV-77</strain>
        <strain evidence="1 11">NOV-9</strain>
        <strain evidence="4 20">ONT-3</strain>
        <strain evidence="2 17">SCRP245</strain>
    </source>
</reference>
<dbReference type="EMBL" id="QXGC01004717">
    <property type="protein sequence ID" value="KAE9168087.1"/>
    <property type="molecule type" value="Genomic_DNA"/>
</dbReference>
<evidence type="ECO:0000313" key="10">
    <source>
        <dbReference type="EMBL" id="KAE9277456.1"/>
    </source>
</evidence>
<evidence type="ECO:0000313" key="14">
    <source>
        <dbReference type="Proteomes" id="UP000440367"/>
    </source>
</evidence>
<dbReference type="Proteomes" id="UP000437068">
    <property type="component" value="Unassembled WGS sequence"/>
</dbReference>
<dbReference type="Proteomes" id="UP000440732">
    <property type="component" value="Unassembled WGS sequence"/>
</dbReference>
<dbReference type="AlphaFoldDB" id="A0A6A3DMZ3"/>
<dbReference type="EMBL" id="QXGF01003983">
    <property type="protein sequence ID" value="KAE8920501.1"/>
    <property type="molecule type" value="Genomic_DNA"/>
</dbReference>
<dbReference type="Proteomes" id="UP000476176">
    <property type="component" value="Unassembled WGS sequence"/>
</dbReference>
<dbReference type="OrthoDB" id="10281036at2759"/>
<evidence type="ECO:0000313" key="19">
    <source>
        <dbReference type="Proteomes" id="UP000486351"/>
    </source>
</evidence>
<evidence type="ECO:0000313" key="17">
    <source>
        <dbReference type="Proteomes" id="UP000460718"/>
    </source>
</evidence>
<dbReference type="EMBL" id="QXGA01004006">
    <property type="protein sequence ID" value="KAE9077142.1"/>
    <property type="molecule type" value="Genomic_DNA"/>
</dbReference>
<evidence type="ECO:0000313" key="6">
    <source>
        <dbReference type="EMBL" id="KAE9167876.1"/>
    </source>
</evidence>
<evidence type="ECO:0000313" key="4">
    <source>
        <dbReference type="EMBL" id="KAE9066674.1"/>
    </source>
</evidence>
<dbReference type="EMBL" id="QXFY01004445">
    <property type="protein sequence ID" value="KAE9277456.1"/>
    <property type="molecule type" value="Genomic_DNA"/>
</dbReference>
<evidence type="ECO:0000313" key="18">
    <source>
        <dbReference type="Proteomes" id="UP000476176"/>
    </source>
</evidence>
<evidence type="ECO:0000313" key="2">
    <source>
        <dbReference type="EMBL" id="KAE8965336.1"/>
    </source>
</evidence>
<organism evidence="1 11">
    <name type="scientific">Phytophthora fragariae</name>
    <dbReference type="NCBI Taxonomy" id="53985"/>
    <lineage>
        <taxon>Eukaryota</taxon>
        <taxon>Sar</taxon>
        <taxon>Stramenopiles</taxon>
        <taxon>Oomycota</taxon>
        <taxon>Peronosporomycetes</taxon>
        <taxon>Peronosporales</taxon>
        <taxon>Peronosporaceae</taxon>
        <taxon>Phytophthora</taxon>
    </lineage>
</organism>
<proteinExistence type="predicted"/>
<name>A0A6A3DMZ3_9STRA</name>
<dbReference type="Proteomes" id="UP000429523">
    <property type="component" value="Unassembled WGS sequence"/>
</dbReference>
<dbReference type="Proteomes" id="UP000460718">
    <property type="component" value="Unassembled WGS sequence"/>
</dbReference>
<dbReference type="Proteomes" id="UP000488956">
    <property type="component" value="Unassembled WGS sequence"/>
</dbReference>
<accession>A0A6A3DMZ3</accession>
<evidence type="ECO:0000313" key="11">
    <source>
        <dbReference type="Proteomes" id="UP000429523"/>
    </source>
</evidence>
<evidence type="ECO:0000313" key="9">
    <source>
        <dbReference type="EMBL" id="KAE9272746.1"/>
    </source>
</evidence>
<sequence>MEGPLHARSCLTAAALLASCHPAFDFSLKVQPPVEPCYSCMCVSRPQVPCPD</sequence>
<dbReference type="EMBL" id="QXGD01004647">
    <property type="protein sequence ID" value="KAE9169496.1"/>
    <property type="molecule type" value="Genomic_DNA"/>
</dbReference>
<dbReference type="Proteomes" id="UP000486351">
    <property type="component" value="Unassembled WGS sequence"/>
</dbReference>
<dbReference type="EMBL" id="QXGE01003913">
    <property type="protein sequence ID" value="KAE9272746.1"/>
    <property type="molecule type" value="Genomic_DNA"/>
</dbReference>
<dbReference type="Proteomes" id="UP000440367">
    <property type="component" value="Unassembled WGS sequence"/>
</dbReference>
<dbReference type="EMBL" id="QXGB01004022">
    <property type="protein sequence ID" value="KAE9167876.1"/>
    <property type="molecule type" value="Genomic_DNA"/>
</dbReference>
<evidence type="ECO:0000313" key="8">
    <source>
        <dbReference type="EMBL" id="KAE9169496.1"/>
    </source>
</evidence>
<evidence type="ECO:0000313" key="1">
    <source>
        <dbReference type="EMBL" id="KAE8920501.1"/>
    </source>
</evidence>
<keyword evidence="12" id="KW-1185">Reference proteome</keyword>